<name>Q3LFB1_BDEBC</name>
<reference evidence="3" key="1">
    <citation type="journal article" date="2005" name="Curr. Microbiol.">
        <title>Transcriptional Activity of the Host-Interaction Locus and a PutativePilin Gene of Bdellovibrio bacteriovorus in the Predatory Life Cycle.</title>
        <authorList>
            <person name="Schwudke D."/>
            <person name="Bernhardt A."/>
            <person name="Beck S."/>
            <person name="Madela K."/>
            <person name="Linscheid M."/>
            <person name="Appel B."/>
            <person name="Strauch E."/>
        </authorList>
    </citation>
    <scope>NUCLEOTIDE SEQUENCE</scope>
    <source>
        <strain evidence="3">DSM 50705</strain>
    </source>
</reference>
<keyword evidence="2" id="KW-0812">Transmembrane</keyword>
<accession>Q3LFB1</accession>
<keyword evidence="2" id="KW-1133">Transmembrane helix</keyword>
<proteinExistence type="predicted"/>
<protein>
    <submittedName>
        <fullName evidence="3">Uncharacterized protein</fullName>
    </submittedName>
</protein>
<feature type="region of interest" description="Disordered" evidence="1">
    <location>
        <begin position="63"/>
        <end position="85"/>
    </location>
</feature>
<dbReference type="EMBL" id="AJ584610">
    <property type="protein sequence ID" value="CAE47787.1"/>
    <property type="molecule type" value="Genomic_DNA"/>
</dbReference>
<evidence type="ECO:0000256" key="1">
    <source>
        <dbReference type="SAM" id="MobiDB-lite"/>
    </source>
</evidence>
<sequence length="85" mass="9519">MIMKKTLGNNKGQFLIESVLLMTFMVGALVWATGQLRENKYLAKMISGPWQKVSGMIEGGVWDTPDKAKSKHPNQLNRSLTVEPE</sequence>
<organism evidence="3">
    <name type="scientific">Bdellovibrio bacteriovorus</name>
    <dbReference type="NCBI Taxonomy" id="959"/>
    <lineage>
        <taxon>Bacteria</taxon>
        <taxon>Pseudomonadati</taxon>
        <taxon>Bdellovibrionota</taxon>
        <taxon>Bdellovibrionia</taxon>
        <taxon>Bdellovibrionales</taxon>
        <taxon>Pseudobdellovibrionaceae</taxon>
        <taxon>Bdellovibrio</taxon>
    </lineage>
</organism>
<feature type="transmembrane region" description="Helical" evidence="2">
    <location>
        <begin position="12"/>
        <end position="32"/>
    </location>
</feature>
<keyword evidence="2" id="KW-0472">Membrane</keyword>
<dbReference type="AlphaFoldDB" id="Q3LFB1"/>
<feature type="compositionally biased region" description="Polar residues" evidence="1">
    <location>
        <begin position="73"/>
        <end position="85"/>
    </location>
</feature>
<evidence type="ECO:0000313" key="3">
    <source>
        <dbReference type="EMBL" id="CAE47787.1"/>
    </source>
</evidence>
<evidence type="ECO:0000256" key="2">
    <source>
        <dbReference type="SAM" id="Phobius"/>
    </source>
</evidence>